<reference evidence="1 2" key="1">
    <citation type="submission" date="2018-07" db="EMBL/GenBank/DDBJ databases">
        <title>Genomic Encyclopedia of Type Strains, Phase IV (KMG-IV): sequencing the most valuable type-strain genomes for metagenomic binning, comparative biology and taxonomic classification.</title>
        <authorList>
            <person name="Goeker M."/>
        </authorList>
    </citation>
    <scope>NUCLEOTIDE SEQUENCE [LARGE SCALE GENOMIC DNA]</scope>
    <source>
        <strain evidence="1 2">DSM 21352</strain>
    </source>
</reference>
<organism evidence="1 2">
    <name type="scientific">Pseudacidovorax intermedius</name>
    <dbReference type="NCBI Taxonomy" id="433924"/>
    <lineage>
        <taxon>Bacteria</taxon>
        <taxon>Pseudomonadati</taxon>
        <taxon>Pseudomonadota</taxon>
        <taxon>Betaproteobacteria</taxon>
        <taxon>Burkholderiales</taxon>
        <taxon>Comamonadaceae</taxon>
        <taxon>Pseudacidovorax</taxon>
    </lineage>
</organism>
<dbReference type="Proteomes" id="UP000255265">
    <property type="component" value="Unassembled WGS sequence"/>
</dbReference>
<name>A0A370FEE3_9BURK</name>
<dbReference type="AlphaFoldDB" id="A0A370FEE3"/>
<dbReference type="EMBL" id="QQAV01000006">
    <property type="protein sequence ID" value="RDI23354.1"/>
    <property type="molecule type" value="Genomic_DNA"/>
</dbReference>
<protein>
    <submittedName>
        <fullName evidence="1">Uncharacterized protein</fullName>
    </submittedName>
</protein>
<proteinExistence type="predicted"/>
<sequence length="89" mass="8897">MAEGGPLAGVRNAFSGAPLQVIERCQHGAHTTFGQIVVGRRVPPASDAAAGHGTAAGLAPGDTLTHPLALRLQVCDSAGYALDVADLAL</sequence>
<evidence type="ECO:0000313" key="2">
    <source>
        <dbReference type="Proteomes" id="UP000255265"/>
    </source>
</evidence>
<accession>A0A370FEE3</accession>
<evidence type="ECO:0000313" key="1">
    <source>
        <dbReference type="EMBL" id="RDI23354.1"/>
    </source>
</evidence>
<keyword evidence="2" id="KW-1185">Reference proteome</keyword>
<gene>
    <name evidence="1" type="ORF">DFR41_10658</name>
</gene>
<comment type="caution">
    <text evidence="1">The sequence shown here is derived from an EMBL/GenBank/DDBJ whole genome shotgun (WGS) entry which is preliminary data.</text>
</comment>